<dbReference type="InterPro" id="IPR000242">
    <property type="entry name" value="PTP_cat"/>
</dbReference>
<feature type="compositionally biased region" description="Polar residues" evidence="3">
    <location>
        <begin position="1030"/>
        <end position="1050"/>
    </location>
</feature>
<feature type="region of interest" description="Disordered" evidence="3">
    <location>
        <begin position="883"/>
        <end position="976"/>
    </location>
</feature>
<evidence type="ECO:0000259" key="4">
    <source>
        <dbReference type="PROSITE" id="PS50055"/>
    </source>
</evidence>
<dbReference type="PROSITE" id="PS00383">
    <property type="entry name" value="TYR_PHOSPHATASE_1"/>
    <property type="match status" value="1"/>
</dbReference>
<dbReference type="EMBL" id="ALBS01000322">
    <property type="protein sequence ID" value="EJT45724.1"/>
    <property type="molecule type" value="Genomic_DNA"/>
</dbReference>
<dbReference type="Gene3D" id="3.90.190.10">
    <property type="entry name" value="Protein tyrosine phosphatase superfamily"/>
    <property type="match status" value="1"/>
</dbReference>
<feature type="compositionally biased region" description="Low complexity" evidence="3">
    <location>
        <begin position="941"/>
        <end position="953"/>
    </location>
</feature>
<dbReference type="RefSeq" id="XP_014176557.1">
    <property type="nucleotide sequence ID" value="XM_014321082.1"/>
</dbReference>
<organism evidence="7 8">
    <name type="scientific">Trichosporon asahii var. asahii (strain ATCC 90039 / CBS 2479 / JCM 2466 / KCTC 7840 / NBRC 103889/ NCYC 2677 / UAMH 7654)</name>
    <name type="common">Yeast</name>
    <dbReference type="NCBI Taxonomy" id="1186058"/>
    <lineage>
        <taxon>Eukaryota</taxon>
        <taxon>Fungi</taxon>
        <taxon>Dikarya</taxon>
        <taxon>Basidiomycota</taxon>
        <taxon>Agaricomycotina</taxon>
        <taxon>Tremellomycetes</taxon>
        <taxon>Trichosporonales</taxon>
        <taxon>Trichosporonaceae</taxon>
        <taxon>Trichosporon</taxon>
    </lineage>
</organism>
<dbReference type="PROSITE" id="PS50056">
    <property type="entry name" value="TYR_PHOSPHATASE_2"/>
    <property type="match status" value="1"/>
</dbReference>
<feature type="compositionally biased region" description="Polar residues" evidence="3">
    <location>
        <begin position="1149"/>
        <end position="1158"/>
    </location>
</feature>
<feature type="compositionally biased region" description="Low complexity" evidence="3">
    <location>
        <begin position="74"/>
        <end position="85"/>
    </location>
</feature>
<feature type="region of interest" description="Disordered" evidence="3">
    <location>
        <begin position="424"/>
        <end position="448"/>
    </location>
</feature>
<dbReference type="Proteomes" id="UP000002748">
    <property type="component" value="Unassembled WGS sequence"/>
</dbReference>
<feature type="compositionally biased region" description="Polar residues" evidence="3">
    <location>
        <begin position="958"/>
        <end position="973"/>
    </location>
</feature>
<dbReference type="PANTHER" id="PTHR19134">
    <property type="entry name" value="RECEPTOR-TYPE TYROSINE-PROTEIN PHOSPHATASE"/>
    <property type="match status" value="1"/>
</dbReference>
<dbReference type="SUPFAM" id="SSF52821">
    <property type="entry name" value="Rhodanese/Cell cycle control phosphatase"/>
    <property type="match status" value="1"/>
</dbReference>
<accession>J6EN17</accession>
<name>J6EN17_TRIAS</name>
<evidence type="ECO:0000313" key="8">
    <source>
        <dbReference type="Proteomes" id="UP000002748"/>
    </source>
</evidence>
<dbReference type="EC" id="3.1.3.48" evidence="2"/>
<dbReference type="OrthoDB" id="6058203at2759"/>
<dbReference type="PROSITE" id="PS50206">
    <property type="entry name" value="RHODANESE_3"/>
    <property type="match status" value="1"/>
</dbReference>
<dbReference type="InterPro" id="IPR003595">
    <property type="entry name" value="Tyr_Pase_cat"/>
</dbReference>
<dbReference type="InterPro" id="IPR016130">
    <property type="entry name" value="Tyr_Pase_AS"/>
</dbReference>
<dbReference type="PANTHER" id="PTHR19134:SF561">
    <property type="entry name" value="PROTEIN TYROSINE PHOSPHATASE 36E, ISOFORM A"/>
    <property type="match status" value="1"/>
</dbReference>
<comment type="similarity">
    <text evidence="1">Belongs to the protein-tyrosine phosphatase family. Non-receptor class subfamily.</text>
</comment>
<dbReference type="InterPro" id="IPR050348">
    <property type="entry name" value="Protein-Tyr_Phosphatase"/>
</dbReference>
<feature type="compositionally biased region" description="Polar residues" evidence="3">
    <location>
        <begin position="138"/>
        <end position="151"/>
    </location>
</feature>
<dbReference type="AlphaFoldDB" id="J6EN17"/>
<dbReference type="KEGG" id="tasa:A1Q1_05873"/>
<dbReference type="InterPro" id="IPR000387">
    <property type="entry name" value="Tyr_Pase_dom"/>
</dbReference>
<feature type="domain" description="Tyrosine-protein phosphatase" evidence="4">
    <location>
        <begin position="637"/>
        <end position="1010"/>
    </location>
</feature>
<feature type="domain" description="Rhodanese" evidence="6">
    <location>
        <begin position="308"/>
        <end position="423"/>
    </location>
</feature>
<feature type="compositionally biased region" description="Polar residues" evidence="3">
    <location>
        <begin position="1187"/>
        <end position="1196"/>
    </location>
</feature>
<dbReference type="SMART" id="SM00404">
    <property type="entry name" value="PTPc_motif"/>
    <property type="match status" value="1"/>
</dbReference>
<feature type="compositionally biased region" description="Low complexity" evidence="3">
    <location>
        <begin position="97"/>
        <end position="119"/>
    </location>
</feature>
<dbReference type="PRINTS" id="PR00700">
    <property type="entry name" value="PRTYPHPHTASE"/>
</dbReference>
<dbReference type="GeneID" id="25989385"/>
<dbReference type="SUPFAM" id="SSF52799">
    <property type="entry name" value="(Phosphotyrosine protein) phosphatases II"/>
    <property type="match status" value="1"/>
</dbReference>
<feature type="region of interest" description="Disordered" evidence="3">
    <location>
        <begin position="1025"/>
        <end position="1196"/>
    </location>
</feature>
<dbReference type="PROSITE" id="PS50055">
    <property type="entry name" value="TYR_PHOSPHATASE_PTP"/>
    <property type="match status" value="1"/>
</dbReference>
<dbReference type="SMART" id="SM00450">
    <property type="entry name" value="RHOD"/>
    <property type="match status" value="1"/>
</dbReference>
<feature type="compositionally biased region" description="Low complexity" evidence="3">
    <location>
        <begin position="1089"/>
        <end position="1116"/>
    </location>
</feature>
<evidence type="ECO:0000256" key="1">
    <source>
        <dbReference type="ARBA" id="ARBA00009649"/>
    </source>
</evidence>
<feature type="domain" description="Tyrosine specific protein phosphatases" evidence="5">
    <location>
        <begin position="830"/>
        <end position="854"/>
    </location>
</feature>
<proteinExistence type="inferred from homology"/>
<evidence type="ECO:0000259" key="6">
    <source>
        <dbReference type="PROSITE" id="PS50206"/>
    </source>
</evidence>
<dbReference type="SMART" id="SM00194">
    <property type="entry name" value="PTPc"/>
    <property type="match status" value="1"/>
</dbReference>
<sequence length="1196" mass="127240">MNIESEEDYPIPHKMPGVHAGGVSGAATTQVHSTHERNTGTSVLPSAKAKPAFRLSTPPRPTGRNTLHPFGNASGPVVGSGFPSSTQARSPVPPVMSPSDSPDPESSPFRRSPTSTPPRLSAPPPLSSDPPAGFFAAASQQPSMEASSSKPLRNPWHALAAMSGAPTPGLEMPSSSLRSSVLGDPFEQLNIGSTWSQRNLSQGGSESPAPGPSSTSASDANGQSGAPSGPVSAGGLGAMSSFDSRRTSFPGIRPPPMALGRRPSGPTAGSPTAPSTGNSSSSPLSSSTSSSSPIKPLAVDALNNVIGDGAQSLVLDLRPPSSYDASHIEGACSISIPSTLLRRPGFALPKLTQMLSPSSQTAISQWQHKKDIVIVDQDSNSLADSNLIQALATKFVNAGYSGKIWFVQGGHTAVAASTYSNLVSSDKHEHENDQPDSPSRGDTVPPLGLGRLSRLAFTQGSTTSPFMKLPATTAAKVHANPFEIDKTLMGQATAGGPPRIRPGEPSRSRLQPANPFFDNIRQNLELSHGGITERIPLALSPSIVERAGELPTFLRELVQMPEKDSMDLLADQFYRIELGEQQRLQAVMQTLSRTNGCEPDATTTARSADEVEQFMARDCGKKYYPFSITAGVERGTKNRYKNIWPYDFSRVRLGTPAEDESDYINASFVQPRGTSRRYIATQGPLDATYRDFWTLVWEQNVHVIVMLTKQFEGGLIKCGNYWSEQTYGHLRLQLVSESGGKDVVDQSRVSGFDFGSHVPEESPAPAGNIKRVFHLWHNDEGPRKITQIQCTTWPDFDVPDSPEVLLNLKKDVDGAIAEMCTGVADPCNLPPILVHCSAGVGRTGSYILVDAIAEALRRDLIDPHHRRPSANCVQSAVSEPGKSVSFADSFSSGSDSSQQSSQSPVSRMDLDKPSSKSGSSEMDQDETDFSSLFLPSETASRHSSPSTKSSPDSEQPVPVTQSHRPHRQPTSISRMKEPILDVLKGMRVQRMSLVQSLRQYLFVHRAIISYYLSCLDDDDVKRARMETEAEQNTRSLNAAMSGFPSSGTTEAHNEPVSTDSGSGSASSSASTSAGVKPNGRSGSAESANTGSSGSCGGLSRSLGGLTTSTAATSLPATDDESNFKRKPSATDLAEADARLRSSLRKSHQGFESDSSSGLSKRPSFKKRRGSGGERVPVRPARGEAATAGTNRPSTGE</sequence>
<feature type="compositionally biased region" description="Low complexity" evidence="3">
    <location>
        <begin position="1057"/>
        <end position="1074"/>
    </location>
</feature>
<feature type="compositionally biased region" description="Polar residues" evidence="3">
    <location>
        <begin position="190"/>
        <end position="200"/>
    </location>
</feature>
<dbReference type="HOGENOM" id="CLU_002713_0_0_1"/>
<feature type="region of interest" description="Disordered" evidence="3">
    <location>
        <begin position="1"/>
        <end position="293"/>
    </location>
</feature>
<evidence type="ECO:0000256" key="2">
    <source>
        <dbReference type="ARBA" id="ARBA00013064"/>
    </source>
</evidence>
<dbReference type="InterPro" id="IPR001763">
    <property type="entry name" value="Rhodanese-like_dom"/>
</dbReference>
<comment type="caution">
    <text evidence="7">The sequence shown here is derived from an EMBL/GenBank/DDBJ whole genome shotgun (WGS) entry which is preliminary data.</text>
</comment>
<evidence type="ECO:0000256" key="3">
    <source>
        <dbReference type="SAM" id="MobiDB-lite"/>
    </source>
</evidence>
<dbReference type="Pfam" id="PF00581">
    <property type="entry name" value="Rhodanese"/>
    <property type="match status" value="1"/>
</dbReference>
<feature type="compositionally biased region" description="Low complexity" evidence="3">
    <location>
        <begin position="201"/>
        <end position="231"/>
    </location>
</feature>
<protein>
    <recommendedName>
        <fullName evidence="2">protein-tyrosine-phosphatase</fullName>
        <ecNumber evidence="2">3.1.3.48</ecNumber>
    </recommendedName>
</protein>
<gene>
    <name evidence="7" type="ORF">A1Q1_05873</name>
</gene>
<dbReference type="InterPro" id="IPR029021">
    <property type="entry name" value="Prot-tyrosine_phosphatase-like"/>
</dbReference>
<dbReference type="Pfam" id="PF00102">
    <property type="entry name" value="Y_phosphatase"/>
    <property type="match status" value="1"/>
</dbReference>
<feature type="compositionally biased region" description="Low complexity" evidence="3">
    <location>
        <begin position="883"/>
        <end position="906"/>
    </location>
</feature>
<evidence type="ECO:0000259" key="5">
    <source>
        <dbReference type="PROSITE" id="PS50056"/>
    </source>
</evidence>
<dbReference type="InterPro" id="IPR036873">
    <property type="entry name" value="Rhodanese-like_dom_sf"/>
</dbReference>
<dbReference type="VEuPathDB" id="FungiDB:A1Q1_05873"/>
<reference evidence="7 8" key="1">
    <citation type="journal article" date="2012" name="Eukaryot. Cell">
        <title>Draft genome sequence of CBS 2479, the standard type strain of Trichosporon asahii.</title>
        <authorList>
            <person name="Yang R.Y."/>
            <person name="Li H.T."/>
            <person name="Zhu H."/>
            <person name="Zhou G.P."/>
            <person name="Wang M."/>
            <person name="Wang L."/>
        </authorList>
    </citation>
    <scope>NUCLEOTIDE SEQUENCE [LARGE SCALE GENOMIC DNA]</scope>
    <source>
        <strain evidence="8">ATCC 90039 / CBS 2479 / JCM 2466 / KCTC 7840 / NCYC 2677 / UAMH 7654</strain>
    </source>
</reference>
<evidence type="ECO:0000313" key="7">
    <source>
        <dbReference type="EMBL" id="EJT45724.1"/>
    </source>
</evidence>
<dbReference type="Gene3D" id="3.40.250.10">
    <property type="entry name" value="Rhodanese-like domain"/>
    <property type="match status" value="1"/>
</dbReference>
<dbReference type="GO" id="GO:0004725">
    <property type="term" value="F:protein tyrosine phosphatase activity"/>
    <property type="evidence" value="ECO:0007669"/>
    <property type="project" value="UniProtKB-EC"/>
</dbReference>
<feature type="compositionally biased region" description="Low complexity" evidence="3">
    <location>
        <begin position="270"/>
        <end position="293"/>
    </location>
</feature>